<dbReference type="PANTHER" id="PTHR30065">
    <property type="entry name" value="FLAGELLAR BIOSYNTHETIC PROTEIN FLIR"/>
    <property type="match status" value="1"/>
</dbReference>
<dbReference type="PRINTS" id="PR00953">
    <property type="entry name" value="TYPE3IMRPROT"/>
</dbReference>
<dbReference type="PANTHER" id="PTHR30065:SF8">
    <property type="entry name" value="FLAGELLAR BIOSYNTHETIC PROTEIN FLIR"/>
    <property type="match status" value="1"/>
</dbReference>
<evidence type="ECO:0000313" key="11">
    <source>
        <dbReference type="Proteomes" id="UP000325785"/>
    </source>
</evidence>
<evidence type="ECO:0000313" key="8">
    <source>
        <dbReference type="EMBL" id="KRS18588.1"/>
    </source>
</evidence>
<proteinExistence type="inferred from homology"/>
<feature type="transmembrane region" description="Helical" evidence="7">
    <location>
        <begin position="211"/>
        <end position="239"/>
    </location>
</feature>
<dbReference type="AlphaFoldDB" id="A0A0T5PC06"/>
<keyword evidence="5 7" id="KW-1133">Transmembrane helix</keyword>
<evidence type="ECO:0000256" key="5">
    <source>
        <dbReference type="ARBA" id="ARBA00022989"/>
    </source>
</evidence>
<feature type="transmembrane region" description="Helical" evidence="7">
    <location>
        <begin position="178"/>
        <end position="199"/>
    </location>
</feature>
<dbReference type="EMBL" id="LAXI01000003">
    <property type="protein sequence ID" value="KRS18588.1"/>
    <property type="molecule type" value="Genomic_DNA"/>
</dbReference>
<dbReference type="EMBL" id="CP031598">
    <property type="protein sequence ID" value="QEW25610.1"/>
    <property type="molecule type" value="Genomic_DNA"/>
</dbReference>
<feature type="transmembrane region" description="Helical" evidence="7">
    <location>
        <begin position="40"/>
        <end position="56"/>
    </location>
</feature>
<keyword evidence="10" id="KW-1185">Reference proteome</keyword>
<evidence type="ECO:0000256" key="3">
    <source>
        <dbReference type="ARBA" id="ARBA00022475"/>
    </source>
</evidence>
<accession>A0A0T5PC06</accession>
<evidence type="ECO:0000256" key="2">
    <source>
        <dbReference type="ARBA" id="ARBA00009772"/>
    </source>
</evidence>
<feature type="transmembrane region" description="Helical" evidence="7">
    <location>
        <begin position="127"/>
        <end position="150"/>
    </location>
</feature>
<keyword evidence="4 7" id="KW-0812">Transmembrane</keyword>
<protein>
    <submittedName>
        <fullName evidence="8 9">Flagellar biosynthesis protein</fullName>
    </submittedName>
</protein>
<reference evidence="9 11" key="2">
    <citation type="submission" date="2018-08" db="EMBL/GenBank/DDBJ databases">
        <title>Genetic Globetrotter - A new plasmid hitch-hiking vast phylogenetic and geographic distances.</title>
        <authorList>
            <person name="Vollmers J."/>
            <person name="Petersen J."/>
        </authorList>
    </citation>
    <scope>NUCLEOTIDE SEQUENCE [LARGE SCALE GENOMIC DNA]</scope>
    <source>
        <strain evidence="9 11">DSM 26383</strain>
    </source>
</reference>
<feature type="transmembrane region" description="Helical" evidence="7">
    <location>
        <begin position="68"/>
        <end position="91"/>
    </location>
</feature>
<dbReference type="Proteomes" id="UP000051401">
    <property type="component" value="Unassembled WGS sequence"/>
</dbReference>
<evidence type="ECO:0000256" key="4">
    <source>
        <dbReference type="ARBA" id="ARBA00022692"/>
    </source>
</evidence>
<dbReference type="InterPro" id="IPR002010">
    <property type="entry name" value="T3SS_IM_R"/>
</dbReference>
<gene>
    <name evidence="9" type="ORF">RIdsm_01397</name>
    <name evidence="8" type="ORF">XM52_07330</name>
</gene>
<keyword evidence="8" id="KW-0966">Cell projection</keyword>
<evidence type="ECO:0000256" key="1">
    <source>
        <dbReference type="ARBA" id="ARBA00004651"/>
    </source>
</evidence>
<dbReference type="Proteomes" id="UP000325785">
    <property type="component" value="Chromosome"/>
</dbReference>
<evidence type="ECO:0000256" key="6">
    <source>
        <dbReference type="ARBA" id="ARBA00023136"/>
    </source>
</evidence>
<keyword evidence="8" id="KW-0282">Flagellum</keyword>
<sequence length="251" mass="26546">MGIDDFVAELIFGYLAVVARIGAALMFMPAFGEAQFPVRTRLSFSLVLCAALYPVVPTPAAMPDNTVAIALLLGSEVTIGLWMGLAGRVFLSAMQFAGNQIGQVIGLANAFGPSFGSFEGATMVATLLLISTITVIFATDAHHMILIALVQSYDVFTPGNVIVGDLAETMVRVGSHSLYLGTAVAAPFFVMGVILNLGMGLANRMMPQLPVFFVAASLLIGIGFLILLVATPSAITFFIGDFVEWLTLFQL</sequence>
<dbReference type="PATRIC" id="fig|540747.5.peg.3828"/>
<reference evidence="8 10" key="1">
    <citation type="submission" date="2015-04" db="EMBL/GenBank/DDBJ databases">
        <title>The draft genome sequence of Roseovarius indicus B108T.</title>
        <authorList>
            <person name="Li G."/>
            <person name="Lai Q."/>
            <person name="Shao Z."/>
            <person name="Yan P."/>
        </authorList>
    </citation>
    <scope>NUCLEOTIDE SEQUENCE [LARGE SCALE GENOMIC DNA]</scope>
    <source>
        <strain evidence="8 10">B108</strain>
    </source>
</reference>
<dbReference type="GO" id="GO:0006605">
    <property type="term" value="P:protein targeting"/>
    <property type="evidence" value="ECO:0007669"/>
    <property type="project" value="InterPro"/>
</dbReference>
<evidence type="ECO:0000256" key="7">
    <source>
        <dbReference type="SAM" id="Phobius"/>
    </source>
</evidence>
<dbReference type="RefSeq" id="WP_057814813.1">
    <property type="nucleotide sequence ID" value="NZ_CP031598.1"/>
</dbReference>
<name>A0A0T5PC06_9RHOB</name>
<dbReference type="KEGG" id="rid:RIdsm_01397"/>
<evidence type="ECO:0000313" key="10">
    <source>
        <dbReference type="Proteomes" id="UP000051401"/>
    </source>
</evidence>
<feature type="transmembrane region" description="Helical" evidence="7">
    <location>
        <begin position="6"/>
        <end position="28"/>
    </location>
</feature>
<dbReference type="OrthoDB" id="9779817at2"/>
<evidence type="ECO:0000313" key="9">
    <source>
        <dbReference type="EMBL" id="QEW25610.1"/>
    </source>
</evidence>
<dbReference type="GO" id="GO:0005886">
    <property type="term" value="C:plasma membrane"/>
    <property type="evidence" value="ECO:0007669"/>
    <property type="project" value="UniProtKB-SubCell"/>
</dbReference>
<keyword evidence="8" id="KW-0969">Cilium</keyword>
<keyword evidence="6 7" id="KW-0472">Membrane</keyword>
<organism evidence="8 10">
    <name type="scientific">Roseovarius indicus</name>
    <dbReference type="NCBI Taxonomy" id="540747"/>
    <lineage>
        <taxon>Bacteria</taxon>
        <taxon>Pseudomonadati</taxon>
        <taxon>Pseudomonadota</taxon>
        <taxon>Alphaproteobacteria</taxon>
        <taxon>Rhodobacterales</taxon>
        <taxon>Roseobacteraceae</taxon>
        <taxon>Roseovarius</taxon>
    </lineage>
</organism>
<dbReference type="Pfam" id="PF01311">
    <property type="entry name" value="Bac_export_1"/>
    <property type="match status" value="1"/>
</dbReference>
<dbReference type="STRING" id="540747.SAMN04488031_104149"/>
<comment type="subcellular location">
    <subcellularLocation>
        <location evidence="1">Cell membrane</location>
        <topology evidence="1">Multi-pass membrane protein</topology>
    </subcellularLocation>
</comment>
<keyword evidence="3" id="KW-1003">Cell membrane</keyword>
<comment type="similarity">
    <text evidence="2">Belongs to the FliR/MopE/SpaR family.</text>
</comment>